<organism evidence="3 4">
    <name type="scientific">Nitrospira japonica</name>
    <dbReference type="NCBI Taxonomy" id="1325564"/>
    <lineage>
        <taxon>Bacteria</taxon>
        <taxon>Pseudomonadati</taxon>
        <taxon>Nitrospirota</taxon>
        <taxon>Nitrospiria</taxon>
        <taxon>Nitrospirales</taxon>
        <taxon>Nitrospiraceae</taxon>
        <taxon>Nitrospira</taxon>
    </lineage>
</organism>
<keyword evidence="2" id="KW-1133">Transmembrane helix</keyword>
<reference evidence="3 4" key="1">
    <citation type="submission" date="2017-03" db="EMBL/GenBank/DDBJ databases">
        <authorList>
            <person name="Afonso C.L."/>
            <person name="Miller P.J."/>
            <person name="Scott M.A."/>
            <person name="Spackman E."/>
            <person name="Goraichik I."/>
            <person name="Dimitrov K.M."/>
            <person name="Suarez D.L."/>
            <person name="Swayne D.E."/>
        </authorList>
    </citation>
    <scope>NUCLEOTIDE SEQUENCE [LARGE SCALE GENOMIC DNA]</scope>
    <source>
        <strain evidence="3">Genome sequencing of Nitrospira japonica strain NJ11</strain>
    </source>
</reference>
<dbReference type="KEGG" id="nja:NSJP_4010"/>
<dbReference type="PROSITE" id="PS00409">
    <property type="entry name" value="PROKAR_NTER_METHYL"/>
    <property type="match status" value="1"/>
</dbReference>
<keyword evidence="2" id="KW-0812">Transmembrane</keyword>
<evidence type="ECO:0000256" key="1">
    <source>
        <dbReference type="ARBA" id="ARBA00022481"/>
    </source>
</evidence>
<dbReference type="Gene3D" id="3.30.700.10">
    <property type="entry name" value="Glycoprotein, Type 4 Pilin"/>
    <property type="match status" value="1"/>
</dbReference>
<feature type="transmembrane region" description="Helical" evidence="2">
    <location>
        <begin position="6"/>
        <end position="28"/>
    </location>
</feature>
<sequence length="168" mass="18921">MKQSGVTLLELMVTLTIVMILASVALPLSRLSTKRAHEVELRQHLRIVRAAIDTFKLEWNRDGDVLVGPVCLKNKLTCKEVSSLYGYPKSLNVLLGVTLTGEEATVRGSTIRRYLRSLPIDPLTGKADWRFRCYKDAPDASSWCGEDIYDVMTKSDDVALDGTKYRDW</sequence>
<dbReference type="Proteomes" id="UP000192042">
    <property type="component" value="Chromosome I"/>
</dbReference>
<dbReference type="GO" id="GO:0015628">
    <property type="term" value="P:protein secretion by the type II secretion system"/>
    <property type="evidence" value="ECO:0007669"/>
    <property type="project" value="InterPro"/>
</dbReference>
<dbReference type="InterPro" id="IPR045584">
    <property type="entry name" value="Pilin-like"/>
</dbReference>
<gene>
    <name evidence="3" type="primary">gspG</name>
    <name evidence="3" type="ORF">NSJP_4010</name>
</gene>
<accession>A0A1W1IAV1</accession>
<dbReference type="Pfam" id="PF07963">
    <property type="entry name" value="N_methyl"/>
    <property type="match status" value="1"/>
</dbReference>
<dbReference type="RefSeq" id="WP_080888311.1">
    <property type="nucleotide sequence ID" value="NZ_LT828648.1"/>
</dbReference>
<proteinExistence type="predicted"/>
<protein>
    <submittedName>
        <fullName evidence="3">General secretion pathway protein G</fullName>
    </submittedName>
</protein>
<evidence type="ECO:0000313" key="3">
    <source>
        <dbReference type="EMBL" id="SLM50177.1"/>
    </source>
</evidence>
<evidence type="ECO:0000313" key="4">
    <source>
        <dbReference type="Proteomes" id="UP000192042"/>
    </source>
</evidence>
<dbReference type="NCBIfam" id="TIGR02532">
    <property type="entry name" value="IV_pilin_GFxxxE"/>
    <property type="match status" value="1"/>
</dbReference>
<dbReference type="EMBL" id="LT828648">
    <property type="protein sequence ID" value="SLM50177.1"/>
    <property type="molecule type" value="Genomic_DNA"/>
</dbReference>
<dbReference type="GO" id="GO:0015627">
    <property type="term" value="C:type II protein secretion system complex"/>
    <property type="evidence" value="ECO:0007669"/>
    <property type="project" value="InterPro"/>
</dbReference>
<keyword evidence="2" id="KW-0472">Membrane</keyword>
<dbReference type="AlphaFoldDB" id="A0A1W1IAV1"/>
<dbReference type="SUPFAM" id="SSF54523">
    <property type="entry name" value="Pili subunits"/>
    <property type="match status" value="1"/>
</dbReference>
<dbReference type="InterPro" id="IPR000983">
    <property type="entry name" value="Bac_GSPG_pilin"/>
</dbReference>
<dbReference type="PRINTS" id="PR00813">
    <property type="entry name" value="BCTERIALGSPG"/>
</dbReference>
<dbReference type="STRING" id="1325564.NSJP_4010"/>
<keyword evidence="1" id="KW-0488">Methylation</keyword>
<dbReference type="InterPro" id="IPR012902">
    <property type="entry name" value="N_methyl_site"/>
</dbReference>
<evidence type="ECO:0000256" key="2">
    <source>
        <dbReference type="SAM" id="Phobius"/>
    </source>
</evidence>
<name>A0A1W1IAV1_9BACT</name>
<keyword evidence="4" id="KW-1185">Reference proteome</keyword>